<proteinExistence type="predicted"/>
<organism evidence="3 4">
    <name type="scientific">Massilia soli</name>
    <dbReference type="NCBI Taxonomy" id="2792854"/>
    <lineage>
        <taxon>Bacteria</taxon>
        <taxon>Pseudomonadati</taxon>
        <taxon>Pseudomonadota</taxon>
        <taxon>Betaproteobacteria</taxon>
        <taxon>Burkholderiales</taxon>
        <taxon>Oxalobacteraceae</taxon>
        <taxon>Telluria group</taxon>
        <taxon>Massilia</taxon>
    </lineage>
</organism>
<sequence>MTVQSNETQIALLILRQTALENDLEEANDKIKAIQAERDKALKWGVMTLGAAVISMVVWIANKVIGGQIH</sequence>
<keyword evidence="1" id="KW-0175">Coiled coil</keyword>
<dbReference type="RefSeq" id="WP_223468945.1">
    <property type="nucleotide sequence ID" value="NZ_JAFBIL020000005.1"/>
</dbReference>
<comment type="caution">
    <text evidence="3">The sequence shown here is derived from an EMBL/GenBank/DDBJ whole genome shotgun (WGS) entry which is preliminary data.</text>
</comment>
<evidence type="ECO:0008006" key="5">
    <source>
        <dbReference type="Google" id="ProtNLM"/>
    </source>
</evidence>
<dbReference type="Proteomes" id="UP000809349">
    <property type="component" value="Unassembled WGS sequence"/>
</dbReference>
<evidence type="ECO:0000256" key="1">
    <source>
        <dbReference type="SAM" id="Coils"/>
    </source>
</evidence>
<keyword evidence="2" id="KW-0472">Membrane</keyword>
<reference evidence="3 4" key="1">
    <citation type="submission" date="2021-08" db="EMBL/GenBank/DDBJ databases">
        <title>Massilia sp. R798.</title>
        <authorList>
            <person name="Baek J.H."/>
            <person name="Jung H.S."/>
            <person name="Kim K.R."/>
            <person name="Jeon C.O."/>
        </authorList>
    </citation>
    <scope>NUCLEOTIDE SEQUENCE [LARGE SCALE GENOMIC DNA]</scope>
    <source>
        <strain evidence="3 4">R798</strain>
    </source>
</reference>
<protein>
    <recommendedName>
        <fullName evidence="5">Integrase</fullName>
    </recommendedName>
</protein>
<evidence type="ECO:0000256" key="2">
    <source>
        <dbReference type="SAM" id="Phobius"/>
    </source>
</evidence>
<feature type="coiled-coil region" evidence="1">
    <location>
        <begin position="10"/>
        <end position="37"/>
    </location>
</feature>
<keyword evidence="2" id="KW-1133">Transmembrane helix</keyword>
<accession>A0ABS7SR89</accession>
<evidence type="ECO:0000313" key="4">
    <source>
        <dbReference type="Proteomes" id="UP000809349"/>
    </source>
</evidence>
<keyword evidence="4" id="KW-1185">Reference proteome</keyword>
<keyword evidence="2" id="KW-0812">Transmembrane</keyword>
<name>A0ABS7SR89_9BURK</name>
<feature type="transmembrane region" description="Helical" evidence="2">
    <location>
        <begin position="41"/>
        <end position="61"/>
    </location>
</feature>
<evidence type="ECO:0000313" key="3">
    <source>
        <dbReference type="EMBL" id="MBZ2208464.1"/>
    </source>
</evidence>
<dbReference type="EMBL" id="JAFBIL020000005">
    <property type="protein sequence ID" value="MBZ2208464.1"/>
    <property type="molecule type" value="Genomic_DNA"/>
</dbReference>
<gene>
    <name evidence="3" type="ORF">I4X03_014460</name>
</gene>